<dbReference type="PANTHER" id="PTHR24252">
    <property type="entry name" value="ACROSIN-RELATED"/>
    <property type="match status" value="1"/>
</dbReference>
<dbReference type="PROSITE" id="PS50240">
    <property type="entry name" value="TRYPSIN_DOM"/>
    <property type="match status" value="1"/>
</dbReference>
<evidence type="ECO:0000259" key="3">
    <source>
        <dbReference type="PROSITE" id="PS50240"/>
    </source>
</evidence>
<dbReference type="EMBL" id="JAACNH010000002">
    <property type="protein sequence ID" value="KAG8450156.1"/>
    <property type="molecule type" value="Genomic_DNA"/>
</dbReference>
<reference evidence="4" key="1">
    <citation type="thesis" date="2020" institute="ProQuest LLC" country="789 East Eisenhower Parkway, Ann Arbor, MI, USA">
        <title>Comparative Genomics and Chromosome Evolution.</title>
        <authorList>
            <person name="Mudd A.B."/>
        </authorList>
    </citation>
    <scope>NUCLEOTIDE SEQUENCE</scope>
    <source>
        <strain evidence="4">Female2</strain>
        <tissue evidence="4">Blood</tissue>
    </source>
</reference>
<dbReference type="Pfam" id="PF00089">
    <property type="entry name" value="Trypsin"/>
    <property type="match status" value="1"/>
</dbReference>
<dbReference type="SMART" id="SM00020">
    <property type="entry name" value="Tryp_SPc"/>
    <property type="match status" value="1"/>
</dbReference>
<dbReference type="InterPro" id="IPR043504">
    <property type="entry name" value="Peptidase_S1_PA_chymotrypsin"/>
</dbReference>
<keyword evidence="1" id="KW-1015">Disulfide bond</keyword>
<dbReference type="GO" id="GO:0004252">
    <property type="term" value="F:serine-type endopeptidase activity"/>
    <property type="evidence" value="ECO:0007669"/>
    <property type="project" value="InterPro"/>
</dbReference>
<evidence type="ECO:0000256" key="1">
    <source>
        <dbReference type="ARBA" id="ARBA00023157"/>
    </source>
</evidence>
<dbReference type="PROSITE" id="PS51257">
    <property type="entry name" value="PROKAR_LIPOPROTEIN"/>
    <property type="match status" value="1"/>
</dbReference>
<evidence type="ECO:0000256" key="2">
    <source>
        <dbReference type="ARBA" id="ARBA00024195"/>
    </source>
</evidence>
<feature type="domain" description="Peptidase S1" evidence="3">
    <location>
        <begin position="1"/>
        <end position="141"/>
    </location>
</feature>
<evidence type="ECO:0000313" key="5">
    <source>
        <dbReference type="Proteomes" id="UP000812440"/>
    </source>
</evidence>
<comment type="caution">
    <text evidence="4">The sequence shown here is derived from an EMBL/GenBank/DDBJ whole genome shotgun (WGS) entry which is preliminary data.</text>
</comment>
<sequence length="144" mass="15300">MRLTSPVTFNSAVQPVCLPNAGMMWPAGQSCWTTGWGALYEGGTSASNLNAAMVPLIDPGTCNNPTVYNGAISSTMICAGYLQGGIDSCQGDSGGPMVTKTNSLWWLVGDTSWGTGCANKNKPGVYGNVTEFLPWIYLQMQTYR</sequence>
<keyword evidence="5" id="KW-1185">Reference proteome</keyword>
<evidence type="ECO:0000313" key="4">
    <source>
        <dbReference type="EMBL" id="KAG8450156.1"/>
    </source>
</evidence>
<dbReference type="GO" id="GO:0006508">
    <property type="term" value="P:proteolysis"/>
    <property type="evidence" value="ECO:0007669"/>
    <property type="project" value="InterPro"/>
</dbReference>
<proteinExistence type="inferred from homology"/>
<protein>
    <recommendedName>
        <fullName evidence="3">Peptidase S1 domain-containing protein</fullName>
    </recommendedName>
</protein>
<dbReference type="FunFam" id="2.40.10.10:FF:000002">
    <property type="entry name" value="Transmembrane protease serine"/>
    <property type="match status" value="1"/>
</dbReference>
<dbReference type="PANTHER" id="PTHR24252:SF30">
    <property type="entry name" value="TRANSMEMBRANE SERINE PROTEASE 2"/>
    <property type="match status" value="1"/>
</dbReference>
<organism evidence="4 5">
    <name type="scientific">Hymenochirus boettgeri</name>
    <name type="common">Congo dwarf clawed frog</name>
    <dbReference type="NCBI Taxonomy" id="247094"/>
    <lineage>
        <taxon>Eukaryota</taxon>
        <taxon>Metazoa</taxon>
        <taxon>Chordata</taxon>
        <taxon>Craniata</taxon>
        <taxon>Vertebrata</taxon>
        <taxon>Euteleostomi</taxon>
        <taxon>Amphibia</taxon>
        <taxon>Batrachia</taxon>
        <taxon>Anura</taxon>
        <taxon>Pipoidea</taxon>
        <taxon>Pipidae</taxon>
        <taxon>Pipinae</taxon>
        <taxon>Hymenochirus</taxon>
    </lineage>
</organism>
<dbReference type="InterPro" id="IPR001254">
    <property type="entry name" value="Trypsin_dom"/>
</dbReference>
<gene>
    <name evidence="4" type="ORF">GDO86_002692</name>
</gene>
<accession>A0A8T2K6H1</accession>
<name>A0A8T2K6H1_9PIPI</name>
<dbReference type="InterPro" id="IPR009003">
    <property type="entry name" value="Peptidase_S1_PA"/>
</dbReference>
<dbReference type="CDD" id="cd00190">
    <property type="entry name" value="Tryp_SPc"/>
    <property type="match status" value="1"/>
</dbReference>
<comment type="similarity">
    <text evidence="2">Belongs to the peptidase S1 family. CLIP subfamily.</text>
</comment>
<dbReference type="OrthoDB" id="6380398at2759"/>
<dbReference type="AlphaFoldDB" id="A0A8T2K6H1"/>
<dbReference type="Proteomes" id="UP000812440">
    <property type="component" value="Chromosome 2"/>
</dbReference>
<dbReference type="SUPFAM" id="SSF50494">
    <property type="entry name" value="Trypsin-like serine proteases"/>
    <property type="match status" value="1"/>
</dbReference>
<dbReference type="InterPro" id="IPR033116">
    <property type="entry name" value="TRYPSIN_SER"/>
</dbReference>
<dbReference type="Gene3D" id="2.40.10.10">
    <property type="entry name" value="Trypsin-like serine proteases"/>
    <property type="match status" value="1"/>
</dbReference>
<dbReference type="PROSITE" id="PS00135">
    <property type="entry name" value="TRYPSIN_SER"/>
    <property type="match status" value="1"/>
</dbReference>